<feature type="compositionally biased region" description="Low complexity" evidence="6">
    <location>
        <begin position="261"/>
        <end position="273"/>
    </location>
</feature>
<dbReference type="InterPro" id="IPR012677">
    <property type="entry name" value="Nucleotide-bd_a/b_plait_sf"/>
</dbReference>
<dbReference type="PROSITE" id="PS50102">
    <property type="entry name" value="RRM"/>
    <property type="match status" value="1"/>
</dbReference>
<dbReference type="InterPro" id="IPR039722">
    <property type="entry name" value="Upf3"/>
</dbReference>
<name>A0A6A6EDZ3_9PEZI</name>
<dbReference type="GO" id="GO:0005737">
    <property type="term" value="C:cytoplasm"/>
    <property type="evidence" value="ECO:0007669"/>
    <property type="project" value="TreeGrafter"/>
</dbReference>
<organism evidence="8 9">
    <name type="scientific">Zopfia rhizophila CBS 207.26</name>
    <dbReference type="NCBI Taxonomy" id="1314779"/>
    <lineage>
        <taxon>Eukaryota</taxon>
        <taxon>Fungi</taxon>
        <taxon>Dikarya</taxon>
        <taxon>Ascomycota</taxon>
        <taxon>Pezizomycotina</taxon>
        <taxon>Dothideomycetes</taxon>
        <taxon>Dothideomycetes incertae sedis</taxon>
        <taxon>Zopfiaceae</taxon>
        <taxon>Zopfia</taxon>
    </lineage>
</organism>
<dbReference type="Proteomes" id="UP000800200">
    <property type="component" value="Unassembled WGS sequence"/>
</dbReference>
<feature type="compositionally biased region" description="Basic and acidic residues" evidence="6">
    <location>
        <begin position="194"/>
        <end position="206"/>
    </location>
</feature>
<protein>
    <recommendedName>
        <fullName evidence="7">RRM domain-containing protein</fullName>
    </recommendedName>
</protein>
<accession>A0A6A6EDZ3</accession>
<feature type="region of interest" description="Disordered" evidence="6">
    <location>
        <begin position="164"/>
        <end position="455"/>
    </location>
</feature>
<feature type="region of interest" description="Disordered" evidence="6">
    <location>
        <begin position="531"/>
        <end position="597"/>
    </location>
</feature>
<evidence type="ECO:0000256" key="4">
    <source>
        <dbReference type="ARBA" id="ARBA00023242"/>
    </source>
</evidence>
<gene>
    <name evidence="8" type="ORF">K469DRAFT_682909</name>
</gene>
<evidence type="ECO:0000256" key="3">
    <source>
        <dbReference type="ARBA" id="ARBA00023161"/>
    </source>
</evidence>
<dbReference type="CDD" id="cd12455">
    <property type="entry name" value="RRM_like_Smg4_UPF3"/>
    <property type="match status" value="1"/>
</dbReference>
<evidence type="ECO:0000256" key="6">
    <source>
        <dbReference type="SAM" id="MobiDB-lite"/>
    </source>
</evidence>
<evidence type="ECO:0000256" key="5">
    <source>
        <dbReference type="PROSITE-ProRule" id="PRU00176"/>
    </source>
</evidence>
<sequence length="597" mass="63184">MAPQTGVNGILPVTVPQKNASAAAPRGPKAVQPRLKLVLRRLPPGLTKSELDTILGDEWKVGGGKVDWMVYKKGKISKDLAKPSRPSRAYFHVTSQTHVAAFGDYVRQASFNDAAKSFQDTALVGPPVLEFASYHRIPGGRRRNDARQGLIDQDQEFKDFLESLTNPVNKPAPAETTAEGQKEEKVTTTPLIEAIREKKANKDKPQAKAASKHGRGESKEEALEKKILSKPGKDTAPIPDKGRRMSKAEKAAKEAVKALNKEAATAKEPAASAPVPPTPERKRGNASIAKSMLQRDLGIVPGPNRRRGTKREVTPVAQDSTPKVEETAAAGKQKAKETLTASEPEKPGKVPTSPKKESSRPSRAERRAFKASLAEKTNKSAAAYGEEPKSNIKGPAPVILKKPQTPAQATQNQPPVTVTVPPTGPASTRASTSVVAQNQGPVQAPTGPSPTQTTPIPSRQAFLKHANASQGITEPLIEEALKMFGAIDKVEIDKRKGFAYVDFAEPEGLQKAIAASPVKVAQGAVQVLERKEKVVRPRPPLPHGPPTGPSRGRGGFAGRGRGRGGGRGGAPVVASAGEVKNSAPNPAAPAPAAEPAT</sequence>
<reference evidence="8" key="1">
    <citation type="journal article" date="2020" name="Stud. Mycol.">
        <title>101 Dothideomycetes genomes: a test case for predicting lifestyles and emergence of pathogens.</title>
        <authorList>
            <person name="Haridas S."/>
            <person name="Albert R."/>
            <person name="Binder M."/>
            <person name="Bloem J."/>
            <person name="Labutti K."/>
            <person name="Salamov A."/>
            <person name="Andreopoulos B."/>
            <person name="Baker S."/>
            <person name="Barry K."/>
            <person name="Bills G."/>
            <person name="Bluhm B."/>
            <person name="Cannon C."/>
            <person name="Castanera R."/>
            <person name="Culley D."/>
            <person name="Daum C."/>
            <person name="Ezra D."/>
            <person name="Gonzalez J."/>
            <person name="Henrissat B."/>
            <person name="Kuo A."/>
            <person name="Liang C."/>
            <person name="Lipzen A."/>
            <person name="Lutzoni F."/>
            <person name="Magnuson J."/>
            <person name="Mondo S."/>
            <person name="Nolan M."/>
            <person name="Ohm R."/>
            <person name="Pangilinan J."/>
            <person name="Park H.-J."/>
            <person name="Ramirez L."/>
            <person name="Alfaro M."/>
            <person name="Sun H."/>
            <person name="Tritt A."/>
            <person name="Yoshinaga Y."/>
            <person name="Zwiers L.-H."/>
            <person name="Turgeon B."/>
            <person name="Goodwin S."/>
            <person name="Spatafora J."/>
            <person name="Crous P."/>
            <person name="Grigoriev I."/>
        </authorList>
    </citation>
    <scope>NUCLEOTIDE SEQUENCE</scope>
    <source>
        <strain evidence="8">CBS 207.26</strain>
    </source>
</reference>
<feature type="compositionally biased region" description="Basic and acidic residues" evidence="6">
    <location>
        <begin position="240"/>
        <end position="260"/>
    </location>
</feature>
<dbReference type="GO" id="GO:0005730">
    <property type="term" value="C:nucleolus"/>
    <property type="evidence" value="ECO:0007669"/>
    <property type="project" value="TreeGrafter"/>
</dbReference>
<evidence type="ECO:0000259" key="7">
    <source>
        <dbReference type="PROSITE" id="PS50102"/>
    </source>
</evidence>
<evidence type="ECO:0000256" key="2">
    <source>
        <dbReference type="ARBA" id="ARBA00005991"/>
    </source>
</evidence>
<dbReference type="InterPro" id="IPR035979">
    <property type="entry name" value="RBD_domain_sf"/>
</dbReference>
<feature type="compositionally biased region" description="Gly residues" evidence="6">
    <location>
        <begin position="551"/>
        <end position="569"/>
    </location>
</feature>
<keyword evidence="4" id="KW-0539">Nucleus</keyword>
<evidence type="ECO:0000313" key="8">
    <source>
        <dbReference type="EMBL" id="KAF2189463.1"/>
    </source>
</evidence>
<dbReference type="OrthoDB" id="18087at2759"/>
<dbReference type="InterPro" id="IPR005120">
    <property type="entry name" value="UPF3_dom"/>
</dbReference>
<dbReference type="GO" id="GO:0003729">
    <property type="term" value="F:mRNA binding"/>
    <property type="evidence" value="ECO:0007669"/>
    <property type="project" value="TreeGrafter"/>
</dbReference>
<comment type="similarity">
    <text evidence="2">Belongs to the RENT3 family.</text>
</comment>
<feature type="domain" description="RRM" evidence="7">
    <location>
        <begin position="459"/>
        <end position="539"/>
    </location>
</feature>
<feature type="compositionally biased region" description="Pro residues" evidence="6">
    <location>
        <begin position="537"/>
        <end position="548"/>
    </location>
</feature>
<dbReference type="GO" id="GO:0000184">
    <property type="term" value="P:nuclear-transcribed mRNA catabolic process, nonsense-mediated decay"/>
    <property type="evidence" value="ECO:0007669"/>
    <property type="project" value="UniProtKB-KW"/>
</dbReference>
<keyword evidence="3" id="KW-0866">Nonsense-mediated mRNA decay</keyword>
<feature type="compositionally biased region" description="Basic and acidic residues" evidence="6">
    <location>
        <begin position="343"/>
        <end position="368"/>
    </location>
</feature>
<comment type="subcellular location">
    <subcellularLocation>
        <location evidence="1">Nucleus</location>
    </subcellularLocation>
</comment>
<keyword evidence="5" id="KW-0694">RNA-binding</keyword>
<dbReference type="AlphaFoldDB" id="A0A6A6EDZ3"/>
<dbReference type="PANTHER" id="PTHR13112">
    <property type="entry name" value="UPF3 REGULATOR OF NONSENSE TRANSCRIPTS-LIKE PROTEIN"/>
    <property type="match status" value="1"/>
</dbReference>
<dbReference type="GO" id="GO:0045727">
    <property type="term" value="P:positive regulation of translation"/>
    <property type="evidence" value="ECO:0007669"/>
    <property type="project" value="TreeGrafter"/>
</dbReference>
<dbReference type="SUPFAM" id="SSF54928">
    <property type="entry name" value="RNA-binding domain, RBD"/>
    <property type="match status" value="2"/>
</dbReference>
<keyword evidence="9" id="KW-1185">Reference proteome</keyword>
<dbReference type="FunFam" id="3.30.70.330:FF:000637">
    <property type="entry name" value="Nonsense-mediated mRNA decay protein Upf3, putative"/>
    <property type="match status" value="1"/>
</dbReference>
<dbReference type="InterPro" id="IPR000504">
    <property type="entry name" value="RRM_dom"/>
</dbReference>
<dbReference type="EMBL" id="ML994620">
    <property type="protein sequence ID" value="KAF2189463.1"/>
    <property type="molecule type" value="Genomic_DNA"/>
</dbReference>
<feature type="compositionally biased region" description="Low complexity" evidence="6">
    <location>
        <begin position="403"/>
        <end position="421"/>
    </location>
</feature>
<dbReference type="CDD" id="cd00590">
    <property type="entry name" value="RRM_SF"/>
    <property type="match status" value="1"/>
</dbReference>
<evidence type="ECO:0000256" key="1">
    <source>
        <dbReference type="ARBA" id="ARBA00004123"/>
    </source>
</evidence>
<dbReference type="Pfam" id="PF03467">
    <property type="entry name" value="Smg4_UPF3"/>
    <property type="match status" value="1"/>
</dbReference>
<evidence type="ECO:0000313" key="9">
    <source>
        <dbReference type="Proteomes" id="UP000800200"/>
    </source>
</evidence>
<dbReference type="PANTHER" id="PTHR13112:SF0">
    <property type="entry name" value="FI21285P1"/>
    <property type="match status" value="1"/>
</dbReference>
<feature type="compositionally biased region" description="Polar residues" evidence="6">
    <location>
        <begin position="425"/>
        <end position="441"/>
    </location>
</feature>
<dbReference type="Gene3D" id="3.30.70.330">
    <property type="match status" value="2"/>
</dbReference>
<dbReference type="Pfam" id="PF00076">
    <property type="entry name" value="RRM_1"/>
    <property type="match status" value="1"/>
</dbReference>
<feature type="compositionally biased region" description="Basic and acidic residues" evidence="6">
    <location>
        <begin position="214"/>
        <end position="233"/>
    </location>
</feature>
<proteinExistence type="inferred from homology"/>